<feature type="repeat" description="PPR" evidence="3">
    <location>
        <begin position="725"/>
        <end position="759"/>
    </location>
</feature>
<evidence type="ECO:0008006" key="6">
    <source>
        <dbReference type="Google" id="ProtNLM"/>
    </source>
</evidence>
<evidence type="ECO:0000313" key="5">
    <source>
        <dbReference type="Proteomes" id="UP001567538"/>
    </source>
</evidence>
<dbReference type="NCBIfam" id="TIGR00756">
    <property type="entry name" value="PPR"/>
    <property type="match status" value="11"/>
</dbReference>
<feature type="repeat" description="PPR" evidence="3">
    <location>
        <begin position="465"/>
        <end position="499"/>
    </location>
</feature>
<feature type="repeat" description="PPR" evidence="3">
    <location>
        <begin position="290"/>
        <end position="324"/>
    </location>
</feature>
<feature type="repeat" description="PPR" evidence="3">
    <location>
        <begin position="640"/>
        <end position="674"/>
    </location>
</feature>
<organism evidence="4 5">
    <name type="scientific">Salvia divinorum</name>
    <name type="common">Maria pastora</name>
    <name type="synonym">Diviner's sage</name>
    <dbReference type="NCBI Taxonomy" id="28513"/>
    <lineage>
        <taxon>Eukaryota</taxon>
        <taxon>Viridiplantae</taxon>
        <taxon>Streptophyta</taxon>
        <taxon>Embryophyta</taxon>
        <taxon>Tracheophyta</taxon>
        <taxon>Spermatophyta</taxon>
        <taxon>Magnoliopsida</taxon>
        <taxon>eudicotyledons</taxon>
        <taxon>Gunneridae</taxon>
        <taxon>Pentapetalae</taxon>
        <taxon>asterids</taxon>
        <taxon>lamiids</taxon>
        <taxon>Lamiales</taxon>
        <taxon>Lamiaceae</taxon>
        <taxon>Nepetoideae</taxon>
        <taxon>Mentheae</taxon>
        <taxon>Salviinae</taxon>
        <taxon>Salvia</taxon>
        <taxon>Salvia subgen. Calosphace</taxon>
    </lineage>
</organism>
<feature type="repeat" description="PPR" evidence="3">
    <location>
        <begin position="395"/>
        <end position="429"/>
    </location>
</feature>
<evidence type="ECO:0000313" key="4">
    <source>
        <dbReference type="EMBL" id="KAL1565744.1"/>
    </source>
</evidence>
<keyword evidence="5" id="KW-1185">Reference proteome</keyword>
<evidence type="ECO:0000256" key="3">
    <source>
        <dbReference type="PROSITE-ProRule" id="PRU00708"/>
    </source>
</evidence>
<dbReference type="InterPro" id="IPR011990">
    <property type="entry name" value="TPR-like_helical_dom_sf"/>
</dbReference>
<feature type="repeat" description="PPR" evidence="3">
    <location>
        <begin position="255"/>
        <end position="289"/>
    </location>
</feature>
<protein>
    <recommendedName>
        <fullName evidence="6">Pentatricopeptide repeat-containing protein</fullName>
    </recommendedName>
</protein>
<dbReference type="Pfam" id="PF12854">
    <property type="entry name" value="PPR_1"/>
    <property type="match status" value="1"/>
</dbReference>
<proteinExistence type="inferred from homology"/>
<comment type="similarity">
    <text evidence="1">Belongs to the PPR family. P subfamily.</text>
</comment>
<dbReference type="PROSITE" id="PS51375">
    <property type="entry name" value="PPR"/>
    <property type="match status" value="13"/>
</dbReference>
<evidence type="ECO:0000256" key="2">
    <source>
        <dbReference type="ARBA" id="ARBA00022737"/>
    </source>
</evidence>
<feature type="repeat" description="PPR" evidence="3">
    <location>
        <begin position="430"/>
        <end position="464"/>
    </location>
</feature>
<dbReference type="Pfam" id="PF01535">
    <property type="entry name" value="PPR"/>
    <property type="match status" value="5"/>
</dbReference>
<dbReference type="PANTHER" id="PTHR46128">
    <property type="entry name" value="MITOCHONDRIAL GROUP I INTRON SPLICING FACTOR CCM1"/>
    <property type="match status" value="1"/>
</dbReference>
<gene>
    <name evidence="4" type="ORF">AAHA92_01432</name>
</gene>
<keyword evidence="2" id="KW-0677">Repeat</keyword>
<dbReference type="InterPro" id="IPR002885">
    <property type="entry name" value="PPR_rpt"/>
</dbReference>
<dbReference type="InterPro" id="IPR050872">
    <property type="entry name" value="PPR_P_subfamily"/>
</dbReference>
<comment type="caution">
    <text evidence="4">The sequence shown here is derived from an EMBL/GenBank/DDBJ whole genome shotgun (WGS) entry which is preliminary data.</text>
</comment>
<dbReference type="EMBL" id="JBEAFC010000002">
    <property type="protein sequence ID" value="KAL1565744.1"/>
    <property type="molecule type" value="Genomic_DNA"/>
</dbReference>
<dbReference type="Gene3D" id="1.25.40.10">
    <property type="entry name" value="Tetratricopeptide repeat domain"/>
    <property type="match status" value="7"/>
</dbReference>
<feature type="repeat" description="PPR" evidence="3">
    <location>
        <begin position="500"/>
        <end position="534"/>
    </location>
</feature>
<dbReference type="AlphaFoldDB" id="A0ABD1IAJ7"/>
<dbReference type="Proteomes" id="UP001567538">
    <property type="component" value="Unassembled WGS sequence"/>
</dbReference>
<sequence length="869" mass="95873">MLLRAFRAQSIFHKPHFRALQSLPPPFSADDAVSDVSALIKKPKWQSNTRLEALVSHLSPKSISRIIAAQSGDVPLCLTFFKWVCKKSTYCCDLDSRIQLLHMLASDNLWGVTHKALVFLIKECCTSKEDILKVTYAVEEMGKNGFRVNYPCYSVLLMCLAKLDLGLIAFSVFNRMLEDGFVLGEIDYRMLLNALCKNGFVQAAQMFVSTVLKLGFALDVHLCTSLVLGNCRAREVDEALKVFDVMSGEGGCGVNSVTYTILVHGLCEVGRLDEACGLREEMSEKGYRASTRTYTVLIKAMCDQRLMDRAFGLMDEMVGEGCKPNVYTYTVLVDMLCREGSIEEANGMFRKMLRDGLSPNIVTYNVLINCYCKDGRVVSAFELLGLMERRRCKPNIRTYNELMEGLCNIGKSHKAVALLRKAIDNGLFPNEVTFNILISGFCKAGQLSMALKVLRSMSSSGVEPDQFSYTAFVDSLCKMGRPEQACVFMGLVVKKGLPVDEVALTALIHGYCKAGRGRYVLMLLERMVEDRCLTSPHAFNIVLDVLDKEVELVRGNAVLGKMLKHGSAPSVVTYTLLVDGLCRAGDMAAALRMLELMKEAGCPPNVYTYTIAVNGLCQSRKLEDAEDLVVEMSRAAVSPNAITYALLIKSYVAAGCLDRAFELFRTMFKAGLRPNNQTYTALLSGILDIETAYSDDSSTHPLFMKIGIDHALELLRRITECGGDPCDAYAFLITGLSRAGRISEAGALIQQMASSGLALSSGACDSLITCLCRRDEYGLALAWIRRLVAYRHAPSLGSYGSVILGLRREGRIQEAESLVYELVRDAGVEDEIVILPYIGFLMKGGDESCYSLEILDLVEQIGWKGSPII</sequence>
<feature type="repeat" description="PPR" evidence="3">
    <location>
        <begin position="605"/>
        <end position="639"/>
    </location>
</feature>
<feature type="repeat" description="PPR" evidence="3">
    <location>
        <begin position="219"/>
        <end position="253"/>
    </location>
</feature>
<dbReference type="Pfam" id="PF13041">
    <property type="entry name" value="PPR_2"/>
    <property type="match status" value="5"/>
</dbReference>
<feature type="repeat" description="PPR" evidence="3">
    <location>
        <begin position="360"/>
        <end position="394"/>
    </location>
</feature>
<evidence type="ECO:0000256" key="1">
    <source>
        <dbReference type="ARBA" id="ARBA00007626"/>
    </source>
</evidence>
<reference evidence="4 5" key="1">
    <citation type="submission" date="2024-06" db="EMBL/GenBank/DDBJ databases">
        <title>A chromosome level genome sequence of Diviner's sage (Salvia divinorum).</title>
        <authorList>
            <person name="Ford S.A."/>
            <person name="Ro D.-K."/>
            <person name="Ness R.W."/>
            <person name="Phillips M.A."/>
        </authorList>
    </citation>
    <scope>NUCLEOTIDE SEQUENCE [LARGE SCALE GENOMIC DNA]</scope>
    <source>
        <strain evidence="4">SAF-2024a</strain>
        <tissue evidence="4">Leaf</tissue>
    </source>
</reference>
<accession>A0ABD1IAJ7</accession>
<dbReference type="PANTHER" id="PTHR46128:SF234">
    <property type="entry name" value="PENTACOTRIPEPTIDE-REPEAT REGION OF PRORP DOMAIN-CONTAINING PROTEIN"/>
    <property type="match status" value="1"/>
</dbReference>
<feature type="repeat" description="PPR" evidence="3">
    <location>
        <begin position="325"/>
        <end position="359"/>
    </location>
</feature>
<name>A0ABD1IAJ7_SALDI</name>
<feature type="repeat" description="PPR" evidence="3">
    <location>
        <begin position="570"/>
        <end position="604"/>
    </location>
</feature>